<proteinExistence type="predicted"/>
<dbReference type="SUPFAM" id="SSF46689">
    <property type="entry name" value="Homeodomain-like"/>
    <property type="match status" value="1"/>
</dbReference>
<protein>
    <recommendedName>
        <fullName evidence="4">HTH araC/xylS-type domain-containing protein</fullName>
    </recommendedName>
</protein>
<dbReference type="Pfam" id="PF20240">
    <property type="entry name" value="DUF6597"/>
    <property type="match status" value="1"/>
</dbReference>
<evidence type="ECO:0000313" key="5">
    <source>
        <dbReference type="EMBL" id="CAA9415366.1"/>
    </source>
</evidence>
<keyword evidence="2" id="KW-0238">DNA-binding</keyword>
<dbReference type="InterPro" id="IPR018060">
    <property type="entry name" value="HTH_AraC"/>
</dbReference>
<evidence type="ECO:0000259" key="4">
    <source>
        <dbReference type="PROSITE" id="PS01124"/>
    </source>
</evidence>
<dbReference type="Gene3D" id="1.10.10.60">
    <property type="entry name" value="Homeodomain-like"/>
    <property type="match status" value="1"/>
</dbReference>
<dbReference type="InterPro" id="IPR009057">
    <property type="entry name" value="Homeodomain-like_sf"/>
</dbReference>
<sequence>MKSPETFLSYREMPSGAAVSHLVYSFWQFSVAPELKQPVTHEIFPDGCFSIFYYRNERKNFTMLGLTALSLELHKTEVFPGDVYWSARFSPAANRAILRANPAEFTSRLIFDENFLPHLTGGLLKELDECRNFGEAAAVYEKRFAAFGIASEKLDAKIIEAVRLIVSSTGEIKIAEIAEQLNLSVRQLQRRFLNATGLTPKQFARVQRWRATTIKLAGDTESKLVDCAAELGFTDQAHLSRECATLTGRSPKSFTEKVRQIEHGNLV</sequence>
<keyword evidence="3" id="KW-0804">Transcription</keyword>
<evidence type="ECO:0000256" key="1">
    <source>
        <dbReference type="ARBA" id="ARBA00023015"/>
    </source>
</evidence>
<dbReference type="AlphaFoldDB" id="A0A6J4PGK8"/>
<accession>A0A6J4PGK8</accession>
<dbReference type="GO" id="GO:0043565">
    <property type="term" value="F:sequence-specific DNA binding"/>
    <property type="evidence" value="ECO:0007669"/>
    <property type="project" value="InterPro"/>
</dbReference>
<dbReference type="InterPro" id="IPR050204">
    <property type="entry name" value="AraC_XylS_family_regulators"/>
</dbReference>
<name>A0A6J4PGK8_9BACT</name>
<dbReference type="Pfam" id="PF12833">
    <property type="entry name" value="HTH_18"/>
    <property type="match status" value="1"/>
</dbReference>
<reference evidence="5" key="1">
    <citation type="submission" date="2020-02" db="EMBL/GenBank/DDBJ databases">
        <authorList>
            <person name="Meier V. D."/>
        </authorList>
    </citation>
    <scope>NUCLEOTIDE SEQUENCE</scope>
    <source>
        <strain evidence="5">AVDCRST_MAG74</strain>
    </source>
</reference>
<keyword evidence="1" id="KW-0805">Transcription regulation</keyword>
<dbReference type="EMBL" id="CADCUR010000239">
    <property type="protein sequence ID" value="CAA9415366.1"/>
    <property type="molecule type" value="Genomic_DNA"/>
</dbReference>
<gene>
    <name evidence="5" type="ORF">AVDCRST_MAG74-2585</name>
</gene>
<dbReference type="PROSITE" id="PS00041">
    <property type="entry name" value="HTH_ARAC_FAMILY_1"/>
    <property type="match status" value="1"/>
</dbReference>
<organism evidence="5">
    <name type="scientific">uncultured Pyrinomonadaceae bacterium</name>
    <dbReference type="NCBI Taxonomy" id="2283094"/>
    <lineage>
        <taxon>Bacteria</taxon>
        <taxon>Pseudomonadati</taxon>
        <taxon>Acidobacteriota</taxon>
        <taxon>Blastocatellia</taxon>
        <taxon>Blastocatellales</taxon>
        <taxon>Pyrinomonadaceae</taxon>
        <taxon>environmental samples</taxon>
    </lineage>
</organism>
<dbReference type="InterPro" id="IPR018062">
    <property type="entry name" value="HTH_AraC-typ_CS"/>
</dbReference>
<dbReference type="PROSITE" id="PS01124">
    <property type="entry name" value="HTH_ARAC_FAMILY_2"/>
    <property type="match status" value="1"/>
</dbReference>
<dbReference type="InterPro" id="IPR046532">
    <property type="entry name" value="DUF6597"/>
</dbReference>
<feature type="domain" description="HTH araC/xylS-type" evidence="4">
    <location>
        <begin position="156"/>
        <end position="257"/>
    </location>
</feature>
<dbReference type="GO" id="GO:0003700">
    <property type="term" value="F:DNA-binding transcription factor activity"/>
    <property type="evidence" value="ECO:0007669"/>
    <property type="project" value="InterPro"/>
</dbReference>
<dbReference type="SMART" id="SM00342">
    <property type="entry name" value="HTH_ARAC"/>
    <property type="match status" value="1"/>
</dbReference>
<evidence type="ECO:0000256" key="2">
    <source>
        <dbReference type="ARBA" id="ARBA00023125"/>
    </source>
</evidence>
<dbReference type="PANTHER" id="PTHR46796">
    <property type="entry name" value="HTH-TYPE TRANSCRIPTIONAL ACTIVATOR RHAS-RELATED"/>
    <property type="match status" value="1"/>
</dbReference>
<evidence type="ECO:0000256" key="3">
    <source>
        <dbReference type="ARBA" id="ARBA00023163"/>
    </source>
</evidence>